<proteinExistence type="inferred from homology"/>
<dbReference type="InterPro" id="IPR004568">
    <property type="entry name" value="Ppantetheine-prot_Trfase_dom"/>
</dbReference>
<dbReference type="InterPro" id="IPR037143">
    <property type="entry name" value="4-PPantetheinyl_Trfase_dom_sf"/>
</dbReference>
<keyword evidence="5 8" id="KW-0460">Magnesium</keyword>
<dbReference type="RefSeq" id="WP_282010901.1">
    <property type="nucleotide sequence ID" value="NZ_OX336137.1"/>
</dbReference>
<keyword evidence="1 8" id="KW-0444">Lipid biosynthesis</keyword>
<keyword evidence="8" id="KW-0963">Cytoplasm</keyword>
<evidence type="ECO:0000256" key="3">
    <source>
        <dbReference type="ARBA" id="ARBA00022723"/>
    </source>
</evidence>
<keyword evidence="3 8" id="KW-0479">Metal-binding</keyword>
<sequence>MIHGTGVDIIQISRIQNSLEKYAERFENRVFTRREIEYCRSRPEPFKHFAARFAAKEAVLKSLGTGMAAGITWQDLEILNLESGQPALNITGKCREICESLNLKDIHISMSHDDVYAIAQAVAETG</sequence>
<comment type="similarity">
    <text evidence="8">Belongs to the P-Pant transferase superfamily. AcpS family.</text>
</comment>
<evidence type="ECO:0000256" key="5">
    <source>
        <dbReference type="ARBA" id="ARBA00022842"/>
    </source>
</evidence>
<evidence type="ECO:0000256" key="4">
    <source>
        <dbReference type="ARBA" id="ARBA00022832"/>
    </source>
</evidence>
<evidence type="ECO:0000256" key="7">
    <source>
        <dbReference type="ARBA" id="ARBA00023160"/>
    </source>
</evidence>
<evidence type="ECO:0000313" key="11">
    <source>
        <dbReference type="Proteomes" id="UP001157733"/>
    </source>
</evidence>
<reference evidence="10 11" key="1">
    <citation type="submission" date="2022-09" db="EMBL/GenBank/DDBJ databases">
        <authorList>
            <person name="Kop L."/>
        </authorList>
    </citation>
    <scope>NUCLEOTIDE SEQUENCE [LARGE SCALE GENOMIC DNA]</scope>
    <source>
        <strain evidence="10 11">347</strain>
    </source>
</reference>
<keyword evidence="6 8" id="KW-0443">Lipid metabolism</keyword>
<feature type="domain" description="4'-phosphopantetheinyl transferase" evidence="9">
    <location>
        <begin position="5"/>
        <end position="103"/>
    </location>
</feature>
<organism evidence="10 11">
    <name type="scientific">Nitrospina watsonii</name>
    <dbReference type="NCBI Taxonomy" id="1323948"/>
    <lineage>
        <taxon>Bacteria</taxon>
        <taxon>Pseudomonadati</taxon>
        <taxon>Nitrospinota/Tectimicrobiota group</taxon>
        <taxon>Nitrospinota</taxon>
        <taxon>Nitrospinia</taxon>
        <taxon>Nitrospinales</taxon>
        <taxon>Nitrospinaceae</taxon>
        <taxon>Nitrospina</taxon>
    </lineage>
</organism>
<feature type="binding site" evidence="8">
    <location>
        <position position="8"/>
    </location>
    <ligand>
        <name>Mg(2+)</name>
        <dbReference type="ChEBI" id="CHEBI:18420"/>
    </ligand>
</feature>
<feature type="binding site" evidence="8">
    <location>
        <position position="57"/>
    </location>
    <ligand>
        <name>Mg(2+)</name>
        <dbReference type="ChEBI" id="CHEBI:18420"/>
    </ligand>
</feature>
<dbReference type="NCBIfam" id="TIGR00516">
    <property type="entry name" value="acpS"/>
    <property type="match status" value="1"/>
</dbReference>
<protein>
    <recommendedName>
        <fullName evidence="8">Holo-[acyl-carrier-protein] synthase</fullName>
        <shortName evidence="8">Holo-ACP synthase</shortName>
        <ecNumber evidence="8">2.7.8.7</ecNumber>
    </recommendedName>
    <alternativeName>
        <fullName evidence="8">4'-phosphopantetheinyl transferase AcpS</fullName>
    </alternativeName>
</protein>
<evidence type="ECO:0000256" key="1">
    <source>
        <dbReference type="ARBA" id="ARBA00022516"/>
    </source>
</evidence>
<evidence type="ECO:0000259" key="9">
    <source>
        <dbReference type="Pfam" id="PF01648"/>
    </source>
</evidence>
<evidence type="ECO:0000256" key="2">
    <source>
        <dbReference type="ARBA" id="ARBA00022679"/>
    </source>
</evidence>
<gene>
    <name evidence="8 10" type="primary">acpS</name>
    <name evidence="10" type="ORF">NSPWAT_1130</name>
</gene>
<dbReference type="InterPro" id="IPR008278">
    <property type="entry name" value="4-PPantetheinyl_Trfase_dom"/>
</dbReference>
<dbReference type="EC" id="2.7.8.7" evidence="8"/>
<evidence type="ECO:0000256" key="8">
    <source>
        <dbReference type="HAMAP-Rule" id="MF_00101"/>
    </source>
</evidence>
<name>A0ABM9HCZ5_9BACT</name>
<dbReference type="SUPFAM" id="SSF56214">
    <property type="entry name" value="4'-phosphopantetheinyl transferase"/>
    <property type="match status" value="1"/>
</dbReference>
<dbReference type="HAMAP" id="MF_00101">
    <property type="entry name" value="AcpS"/>
    <property type="match status" value="1"/>
</dbReference>
<dbReference type="Proteomes" id="UP001157733">
    <property type="component" value="Chromosome"/>
</dbReference>
<dbReference type="GO" id="GO:0008897">
    <property type="term" value="F:holo-[acyl-carrier-protein] synthase activity"/>
    <property type="evidence" value="ECO:0007669"/>
    <property type="project" value="UniProtKB-EC"/>
</dbReference>
<dbReference type="Gene3D" id="3.90.470.20">
    <property type="entry name" value="4'-phosphopantetheinyl transferase domain"/>
    <property type="match status" value="1"/>
</dbReference>
<evidence type="ECO:0000256" key="6">
    <source>
        <dbReference type="ARBA" id="ARBA00023098"/>
    </source>
</evidence>
<keyword evidence="7 8" id="KW-0275">Fatty acid biosynthesis</keyword>
<dbReference type="InterPro" id="IPR002582">
    <property type="entry name" value="ACPS"/>
</dbReference>
<accession>A0ABM9HCZ5</accession>
<evidence type="ECO:0000313" key="10">
    <source>
        <dbReference type="EMBL" id="CAI2717989.1"/>
    </source>
</evidence>
<keyword evidence="11" id="KW-1185">Reference proteome</keyword>
<comment type="subcellular location">
    <subcellularLocation>
        <location evidence="8">Cytoplasm</location>
    </subcellularLocation>
</comment>
<dbReference type="EMBL" id="OX336137">
    <property type="protein sequence ID" value="CAI2717989.1"/>
    <property type="molecule type" value="Genomic_DNA"/>
</dbReference>
<dbReference type="NCBIfam" id="TIGR00556">
    <property type="entry name" value="pantethn_trn"/>
    <property type="match status" value="1"/>
</dbReference>
<comment type="catalytic activity">
    <reaction evidence="8">
        <text>apo-[ACP] + CoA = holo-[ACP] + adenosine 3',5'-bisphosphate + H(+)</text>
        <dbReference type="Rhea" id="RHEA:12068"/>
        <dbReference type="Rhea" id="RHEA-COMP:9685"/>
        <dbReference type="Rhea" id="RHEA-COMP:9690"/>
        <dbReference type="ChEBI" id="CHEBI:15378"/>
        <dbReference type="ChEBI" id="CHEBI:29999"/>
        <dbReference type="ChEBI" id="CHEBI:57287"/>
        <dbReference type="ChEBI" id="CHEBI:58343"/>
        <dbReference type="ChEBI" id="CHEBI:64479"/>
        <dbReference type="EC" id="2.7.8.7"/>
    </reaction>
</comment>
<keyword evidence="4 8" id="KW-0276">Fatty acid metabolism</keyword>
<dbReference type="Pfam" id="PF01648">
    <property type="entry name" value="ACPS"/>
    <property type="match status" value="1"/>
</dbReference>
<comment type="function">
    <text evidence="8">Transfers the 4'-phosphopantetheine moiety from coenzyme A to a Ser of acyl-carrier-protein.</text>
</comment>
<comment type="cofactor">
    <cofactor evidence="8">
        <name>Mg(2+)</name>
        <dbReference type="ChEBI" id="CHEBI:18420"/>
    </cofactor>
</comment>
<keyword evidence="2 8" id="KW-0808">Transferase</keyword>